<dbReference type="KEGG" id="bfz:BAU07_08610"/>
<evidence type="ECO:0000256" key="1">
    <source>
        <dbReference type="SAM" id="MobiDB-lite"/>
    </source>
</evidence>
<protein>
    <submittedName>
        <fullName evidence="2">Uncharacterized protein</fullName>
    </submittedName>
</protein>
<reference evidence="2 3" key="1">
    <citation type="submission" date="2016-06" db="EMBL/GenBank/DDBJ databases">
        <title>Complete genome sequences of Bordetella bronchialis and Bordetella flabilis.</title>
        <authorList>
            <person name="LiPuma J.J."/>
            <person name="Spilker T."/>
        </authorList>
    </citation>
    <scope>NUCLEOTIDE SEQUENCE [LARGE SCALE GENOMIC DNA]</scope>
    <source>
        <strain evidence="2 3">AU10664</strain>
    </source>
</reference>
<dbReference type="RefSeq" id="WP_066656098.1">
    <property type="nucleotide sequence ID" value="NZ_CBCSCL010000014.1"/>
</dbReference>
<feature type="compositionally biased region" description="Low complexity" evidence="1">
    <location>
        <begin position="14"/>
        <end position="27"/>
    </location>
</feature>
<dbReference type="STRING" id="463014.BAU07_08610"/>
<dbReference type="AlphaFoldDB" id="A0A193GC14"/>
<organism evidence="2 3">
    <name type="scientific">Bordetella flabilis</name>
    <dbReference type="NCBI Taxonomy" id="463014"/>
    <lineage>
        <taxon>Bacteria</taxon>
        <taxon>Pseudomonadati</taxon>
        <taxon>Pseudomonadota</taxon>
        <taxon>Betaproteobacteria</taxon>
        <taxon>Burkholderiales</taxon>
        <taxon>Alcaligenaceae</taxon>
        <taxon>Bordetella</taxon>
    </lineage>
</organism>
<dbReference type="EMBL" id="CP016172">
    <property type="protein sequence ID" value="ANN77163.1"/>
    <property type="molecule type" value="Genomic_DNA"/>
</dbReference>
<proteinExistence type="predicted"/>
<sequence length="178" mass="19026">MDKADEPTGGIVEGASAGVDGLSSGSSDVVTTWGRFEGDAEPGPNFAAGPGQIFKAMKKPIPLGFRFAEEEEIIPTREGPVTANPGDAVMTGTEGENWPIPRAKFEETYDFDVQTGLASKKPMEVDVEEMQEPFSVSVSWSGEMLDGNAGDFRVTYGPGDYGIVARNIFYQTYDIVGA</sequence>
<dbReference type="OrthoDB" id="8967783at2"/>
<evidence type="ECO:0000313" key="3">
    <source>
        <dbReference type="Proteomes" id="UP000091926"/>
    </source>
</evidence>
<accession>A0A193GC14</accession>
<dbReference type="Pfam" id="PF14083">
    <property type="entry name" value="PGDYG"/>
    <property type="match status" value="1"/>
</dbReference>
<gene>
    <name evidence="2" type="ORF">BAU07_08610</name>
</gene>
<dbReference type="InterPro" id="IPR025688">
    <property type="entry name" value="PGDYG_prot"/>
</dbReference>
<dbReference type="Proteomes" id="UP000091926">
    <property type="component" value="Chromosome"/>
</dbReference>
<feature type="region of interest" description="Disordered" evidence="1">
    <location>
        <begin position="1"/>
        <end position="27"/>
    </location>
</feature>
<evidence type="ECO:0000313" key="2">
    <source>
        <dbReference type="EMBL" id="ANN77163.1"/>
    </source>
</evidence>
<name>A0A193GC14_9BORD</name>
<keyword evidence="3" id="KW-1185">Reference proteome</keyword>